<reference evidence="2 3" key="1">
    <citation type="submission" date="2018-07" db="EMBL/GenBank/DDBJ databases">
        <title>Thalassococcus profundi sp. nov., a marine bacterium isolated from deep seawater of Okinawa Trough.</title>
        <authorList>
            <person name="Yu M."/>
        </authorList>
    </citation>
    <scope>NUCLEOTIDE SEQUENCE [LARGE SCALE GENOMIC DNA]</scope>
    <source>
        <strain evidence="2 3">WRAS1</strain>
    </source>
</reference>
<dbReference type="SUPFAM" id="SSF55729">
    <property type="entry name" value="Acyl-CoA N-acyltransferases (Nat)"/>
    <property type="match status" value="1"/>
</dbReference>
<dbReference type="AlphaFoldDB" id="A0A369TSE6"/>
<evidence type="ECO:0000313" key="3">
    <source>
        <dbReference type="Proteomes" id="UP000253977"/>
    </source>
</evidence>
<evidence type="ECO:0000259" key="1">
    <source>
        <dbReference type="Pfam" id="PF13302"/>
    </source>
</evidence>
<protein>
    <submittedName>
        <fullName evidence="2">N-acetyltransferase</fullName>
    </submittedName>
</protein>
<comment type="caution">
    <text evidence="2">The sequence shown here is derived from an EMBL/GenBank/DDBJ whole genome shotgun (WGS) entry which is preliminary data.</text>
</comment>
<keyword evidence="3" id="KW-1185">Reference proteome</keyword>
<keyword evidence="2" id="KW-0808">Transferase</keyword>
<dbReference type="RefSeq" id="WP_114509447.1">
    <property type="nucleotide sequence ID" value="NZ_QPMK01000002.1"/>
</dbReference>
<evidence type="ECO:0000313" key="2">
    <source>
        <dbReference type="EMBL" id="RDD67634.1"/>
    </source>
</evidence>
<dbReference type="EMBL" id="QPMK01000002">
    <property type="protein sequence ID" value="RDD67634.1"/>
    <property type="molecule type" value="Genomic_DNA"/>
</dbReference>
<dbReference type="GO" id="GO:0016747">
    <property type="term" value="F:acyltransferase activity, transferring groups other than amino-acyl groups"/>
    <property type="evidence" value="ECO:0007669"/>
    <property type="project" value="InterPro"/>
</dbReference>
<dbReference type="InterPro" id="IPR051531">
    <property type="entry name" value="N-acetyltransferase"/>
</dbReference>
<dbReference type="PANTHER" id="PTHR43792:SF1">
    <property type="entry name" value="N-ACETYLTRANSFERASE DOMAIN-CONTAINING PROTEIN"/>
    <property type="match status" value="1"/>
</dbReference>
<accession>A0A369TSE6</accession>
<dbReference type="InterPro" id="IPR000182">
    <property type="entry name" value="GNAT_dom"/>
</dbReference>
<dbReference type="Pfam" id="PF13302">
    <property type="entry name" value="Acetyltransf_3"/>
    <property type="match status" value="1"/>
</dbReference>
<dbReference type="Proteomes" id="UP000253977">
    <property type="component" value="Unassembled WGS sequence"/>
</dbReference>
<dbReference type="InterPro" id="IPR016181">
    <property type="entry name" value="Acyl_CoA_acyltransferase"/>
</dbReference>
<organism evidence="2 3">
    <name type="scientific">Thalassococcus profundi</name>
    <dbReference type="NCBI Taxonomy" id="2282382"/>
    <lineage>
        <taxon>Bacteria</taxon>
        <taxon>Pseudomonadati</taxon>
        <taxon>Pseudomonadota</taxon>
        <taxon>Alphaproteobacteria</taxon>
        <taxon>Rhodobacterales</taxon>
        <taxon>Roseobacteraceae</taxon>
        <taxon>Thalassococcus</taxon>
    </lineage>
</organism>
<gene>
    <name evidence="2" type="ORF">DU478_02985</name>
</gene>
<sequence length="182" mass="20332">MSLTNAPRLDTERLILRGPEKSDAPAIMGFLMDSERSAGFGHIPGRGDAWRWFAMLVGHWHWHGYGYFVIEDRETGAPAGISGVWNPETWPEPELGWVVFDGYEGRGIAFEAATRVRTYAYTDLGMTTLTSNIVPSNTRSKALATRLGAVYERTYHNENMGEDELWRHPSAAALGFGRRAQA</sequence>
<proteinExistence type="predicted"/>
<dbReference type="OrthoDB" id="6293260at2"/>
<name>A0A369TSE6_9RHOB</name>
<feature type="domain" description="N-acetyltransferase" evidence="1">
    <location>
        <begin position="13"/>
        <end position="149"/>
    </location>
</feature>
<dbReference type="PANTHER" id="PTHR43792">
    <property type="entry name" value="GNAT FAMILY, PUTATIVE (AFU_ORTHOLOGUE AFUA_3G00765)-RELATED-RELATED"/>
    <property type="match status" value="1"/>
</dbReference>
<dbReference type="Gene3D" id="3.40.630.30">
    <property type="match status" value="1"/>
</dbReference>